<keyword evidence="3" id="KW-1185">Reference proteome</keyword>
<sequence>MGQGSLDLVLVSGFPSNLDILDENPGYARLVKRLSVFGRLILFDMRGTGLSDRNGLERRGFGARAEDIRTVIDAAGCGRAILIGASEGAALSVLFAANNPERVRALVLFGGYTHSQDTVMDSKRLRTFIESIEASWGNGSMLHVLVPGRADDRHFANWWARFERLSASPTDAAALIRMNAEIDIRDRLSDVRTPALIIHRIEDLYAGVDGSRRLARGITGARLAELPGRDHPIWTGDVDRVADLIEEFLTGQRPVADGNRVLAVLLIVRVANKSGRSATCMEERLLDERLERLREAVPAVTERHGGRAEWSSAERIVVRFDGPTRAVAGAIALREIATSLGFPIAQAIHIGEIDIALQPLSGSMLDIADCIAAAARPTEILLSRQASDLVSGSGLQFVDRGILAVENGRDGVPIVVLVTERHLEPVLRMARPIDAKVLSAREREVLSLIADGESNVGIALHLGLSEHTVKRHVANILLKLDLPTRAAAAALVGRQPGL</sequence>
<dbReference type="InterPro" id="IPR036388">
    <property type="entry name" value="WH-like_DNA-bd_sf"/>
</dbReference>
<dbReference type="Pfam" id="PF00561">
    <property type="entry name" value="Abhydrolase_1"/>
    <property type="match status" value="1"/>
</dbReference>
<dbReference type="InterPro" id="IPR000073">
    <property type="entry name" value="AB_hydrolase_1"/>
</dbReference>
<evidence type="ECO:0000259" key="1">
    <source>
        <dbReference type="PROSITE" id="PS50043"/>
    </source>
</evidence>
<dbReference type="CDD" id="cd06170">
    <property type="entry name" value="LuxR_C_like"/>
    <property type="match status" value="1"/>
</dbReference>
<dbReference type="InterPro" id="IPR000792">
    <property type="entry name" value="Tscrpt_reg_LuxR_C"/>
</dbReference>
<dbReference type="Gene3D" id="1.10.10.10">
    <property type="entry name" value="Winged helix-like DNA-binding domain superfamily/Winged helix DNA-binding domain"/>
    <property type="match status" value="1"/>
</dbReference>
<dbReference type="PROSITE" id="PS00622">
    <property type="entry name" value="HTH_LUXR_1"/>
    <property type="match status" value="1"/>
</dbReference>
<dbReference type="PROSITE" id="PS50043">
    <property type="entry name" value="HTH_LUXR_2"/>
    <property type="match status" value="1"/>
</dbReference>
<dbReference type="SUPFAM" id="SSF55073">
    <property type="entry name" value="Nucleotide cyclase"/>
    <property type="match status" value="1"/>
</dbReference>
<feature type="domain" description="HTH luxR-type" evidence="1">
    <location>
        <begin position="431"/>
        <end position="496"/>
    </location>
</feature>
<dbReference type="InterPro" id="IPR029787">
    <property type="entry name" value="Nucleotide_cyclase"/>
</dbReference>
<dbReference type="SUPFAM" id="SSF46894">
    <property type="entry name" value="C-terminal effector domain of the bipartite response regulators"/>
    <property type="match status" value="1"/>
</dbReference>
<dbReference type="Proteomes" id="UP001156882">
    <property type="component" value="Unassembled WGS sequence"/>
</dbReference>
<evidence type="ECO:0000313" key="2">
    <source>
        <dbReference type="EMBL" id="GLS20936.1"/>
    </source>
</evidence>
<dbReference type="PANTHER" id="PTHR43433:SF8">
    <property type="entry name" value="BIFUNCTIONAL LIPASE_ADENYLATE CYCLASE LIPJ"/>
    <property type="match status" value="1"/>
</dbReference>
<reference evidence="3" key="1">
    <citation type="journal article" date="2019" name="Int. J. Syst. Evol. Microbiol.">
        <title>The Global Catalogue of Microorganisms (GCM) 10K type strain sequencing project: providing services to taxonomists for standard genome sequencing and annotation.</title>
        <authorList>
            <consortium name="The Broad Institute Genomics Platform"/>
            <consortium name="The Broad Institute Genome Sequencing Center for Infectious Disease"/>
            <person name="Wu L."/>
            <person name="Ma J."/>
        </authorList>
    </citation>
    <scope>NUCLEOTIDE SEQUENCE [LARGE SCALE GENOMIC DNA]</scope>
    <source>
        <strain evidence="3">NBRC 101365</strain>
    </source>
</reference>
<gene>
    <name evidence="2" type="ORF">GCM10007874_39530</name>
</gene>
<organism evidence="2 3">
    <name type="scientific">Labrys miyagiensis</name>
    <dbReference type="NCBI Taxonomy" id="346912"/>
    <lineage>
        <taxon>Bacteria</taxon>
        <taxon>Pseudomonadati</taxon>
        <taxon>Pseudomonadota</taxon>
        <taxon>Alphaproteobacteria</taxon>
        <taxon>Hyphomicrobiales</taxon>
        <taxon>Xanthobacteraceae</taxon>
        <taxon>Labrys</taxon>
    </lineage>
</organism>
<dbReference type="EMBL" id="BSPC01000037">
    <property type="protein sequence ID" value="GLS20936.1"/>
    <property type="molecule type" value="Genomic_DNA"/>
</dbReference>
<dbReference type="SMART" id="SM00421">
    <property type="entry name" value="HTH_LUXR"/>
    <property type="match status" value="1"/>
</dbReference>
<dbReference type="InterPro" id="IPR050471">
    <property type="entry name" value="AB_hydrolase"/>
</dbReference>
<dbReference type="Gene3D" id="3.30.70.1230">
    <property type="entry name" value="Nucleotide cyclase"/>
    <property type="match status" value="1"/>
</dbReference>
<protein>
    <submittedName>
        <fullName evidence="2">LuxR family transcriptional regulator</fullName>
    </submittedName>
</protein>
<dbReference type="PRINTS" id="PR00038">
    <property type="entry name" value="HTHLUXR"/>
</dbReference>
<dbReference type="Pfam" id="PF00196">
    <property type="entry name" value="GerE"/>
    <property type="match status" value="1"/>
</dbReference>
<dbReference type="PANTHER" id="PTHR43433">
    <property type="entry name" value="HYDROLASE, ALPHA/BETA FOLD FAMILY PROTEIN"/>
    <property type="match status" value="1"/>
</dbReference>
<evidence type="ECO:0000313" key="3">
    <source>
        <dbReference type="Proteomes" id="UP001156882"/>
    </source>
</evidence>
<comment type="caution">
    <text evidence="2">The sequence shown here is derived from an EMBL/GenBank/DDBJ whole genome shotgun (WGS) entry which is preliminary data.</text>
</comment>
<dbReference type="InterPro" id="IPR016032">
    <property type="entry name" value="Sig_transdc_resp-reg_C-effctor"/>
</dbReference>
<accession>A0ABQ6CKR6</accession>
<dbReference type="InterPro" id="IPR029058">
    <property type="entry name" value="AB_hydrolase_fold"/>
</dbReference>
<dbReference type="PRINTS" id="PR00111">
    <property type="entry name" value="ABHYDROLASE"/>
</dbReference>
<dbReference type="Gene3D" id="3.40.50.1820">
    <property type="entry name" value="alpha/beta hydrolase"/>
    <property type="match status" value="1"/>
</dbReference>
<dbReference type="SUPFAM" id="SSF53474">
    <property type="entry name" value="alpha/beta-Hydrolases"/>
    <property type="match status" value="1"/>
</dbReference>
<proteinExistence type="predicted"/>
<name>A0ABQ6CKR6_9HYPH</name>